<dbReference type="AlphaFoldDB" id="A0A852RF48"/>
<dbReference type="RefSeq" id="WP_185986973.1">
    <property type="nucleotide sequence ID" value="NZ_JACCBD010000001.1"/>
</dbReference>
<sequence length="217" mass="25189">MEVSRLVEVNIEKFDRSLDFLSSRTRDTRAVRHLRADYAALAVGLHDDLHALPAMEAAAGGSLVLGTLPVALDPVHIVEPKGLQWARSMSYVHRYLTTHHRLPLVSQHRHMTPNPAAWLLHLRHEEDLTPRQRENIDRYVPCWQLTPQEVEWWRNLRRARRFVELNGRLPIATEDDDRGRPVLGPWVRTHVLAANLAQHTQEQWEVAQHVLWRAGRL</sequence>
<dbReference type="Proteomes" id="UP000586095">
    <property type="component" value="Unassembled WGS sequence"/>
</dbReference>
<name>A0A852RF48_9MICO</name>
<keyword evidence="2" id="KW-1185">Reference proteome</keyword>
<protein>
    <recommendedName>
        <fullName evidence="3">Helicase-associated domain-containing protein</fullName>
    </recommendedName>
</protein>
<dbReference type="EMBL" id="JACCBD010000001">
    <property type="protein sequence ID" value="NYD26914.1"/>
    <property type="molecule type" value="Genomic_DNA"/>
</dbReference>
<proteinExistence type="predicted"/>
<organism evidence="1 2">
    <name type="scientific">Leucobacter aridicollis</name>
    <dbReference type="NCBI Taxonomy" id="283878"/>
    <lineage>
        <taxon>Bacteria</taxon>
        <taxon>Bacillati</taxon>
        <taxon>Actinomycetota</taxon>
        <taxon>Actinomycetes</taxon>
        <taxon>Micrococcales</taxon>
        <taxon>Microbacteriaceae</taxon>
        <taxon>Leucobacter</taxon>
    </lineage>
</organism>
<reference evidence="1 2" key="1">
    <citation type="submission" date="2020-07" db="EMBL/GenBank/DDBJ databases">
        <title>Sequencing the genomes of 1000 actinobacteria strains.</title>
        <authorList>
            <person name="Klenk H.-P."/>
        </authorList>
    </citation>
    <scope>NUCLEOTIDE SEQUENCE [LARGE SCALE GENOMIC DNA]</scope>
    <source>
        <strain evidence="1 2">DSM 17380</strain>
    </source>
</reference>
<gene>
    <name evidence="1" type="ORF">BJ960_001717</name>
</gene>
<evidence type="ECO:0008006" key="3">
    <source>
        <dbReference type="Google" id="ProtNLM"/>
    </source>
</evidence>
<accession>A0A852RF48</accession>
<evidence type="ECO:0000313" key="1">
    <source>
        <dbReference type="EMBL" id="NYD26914.1"/>
    </source>
</evidence>
<evidence type="ECO:0000313" key="2">
    <source>
        <dbReference type="Proteomes" id="UP000586095"/>
    </source>
</evidence>
<comment type="caution">
    <text evidence="1">The sequence shown here is derived from an EMBL/GenBank/DDBJ whole genome shotgun (WGS) entry which is preliminary data.</text>
</comment>